<dbReference type="EMBL" id="BPLR01009330">
    <property type="protein sequence ID" value="GIY31124.1"/>
    <property type="molecule type" value="Genomic_DNA"/>
</dbReference>
<organism evidence="1 2">
    <name type="scientific">Caerostris extrusa</name>
    <name type="common">Bark spider</name>
    <name type="synonym">Caerostris bankana</name>
    <dbReference type="NCBI Taxonomy" id="172846"/>
    <lineage>
        <taxon>Eukaryota</taxon>
        <taxon>Metazoa</taxon>
        <taxon>Ecdysozoa</taxon>
        <taxon>Arthropoda</taxon>
        <taxon>Chelicerata</taxon>
        <taxon>Arachnida</taxon>
        <taxon>Araneae</taxon>
        <taxon>Araneomorphae</taxon>
        <taxon>Entelegynae</taxon>
        <taxon>Araneoidea</taxon>
        <taxon>Araneidae</taxon>
        <taxon>Caerostris</taxon>
    </lineage>
</organism>
<sequence>MSIDENIVEHFFFFFFNFLHHNSHTLTTCSCSTSCFERLTLVPTLPKLCSNNDYERRNKKRHYNDFPCGFGVIFKMKYNTVPTGKEQNIRKLGTYSIVRSYEL</sequence>
<evidence type="ECO:0000313" key="1">
    <source>
        <dbReference type="EMBL" id="GIY31124.1"/>
    </source>
</evidence>
<comment type="caution">
    <text evidence="1">The sequence shown here is derived from an EMBL/GenBank/DDBJ whole genome shotgun (WGS) entry which is preliminary data.</text>
</comment>
<proteinExistence type="predicted"/>
<dbReference type="AlphaFoldDB" id="A0AAV4SCU7"/>
<evidence type="ECO:0000313" key="2">
    <source>
        <dbReference type="Proteomes" id="UP001054945"/>
    </source>
</evidence>
<reference evidence="1 2" key="1">
    <citation type="submission" date="2021-06" db="EMBL/GenBank/DDBJ databases">
        <title>Caerostris extrusa draft genome.</title>
        <authorList>
            <person name="Kono N."/>
            <person name="Arakawa K."/>
        </authorList>
    </citation>
    <scope>NUCLEOTIDE SEQUENCE [LARGE SCALE GENOMIC DNA]</scope>
</reference>
<dbReference type="Proteomes" id="UP001054945">
    <property type="component" value="Unassembled WGS sequence"/>
</dbReference>
<name>A0AAV4SCU7_CAEEX</name>
<keyword evidence="2" id="KW-1185">Reference proteome</keyword>
<accession>A0AAV4SCU7</accession>
<gene>
    <name evidence="1" type="ORF">CEXT_696931</name>
</gene>
<protein>
    <submittedName>
        <fullName evidence="1">Uncharacterized protein</fullName>
    </submittedName>
</protein>